<dbReference type="GeneID" id="80885525"/>
<proteinExistence type="predicted"/>
<evidence type="ECO:0000313" key="2">
    <source>
        <dbReference type="Proteomes" id="UP001217417"/>
    </source>
</evidence>
<name>A0AAD7VSI9_9ASCO</name>
<dbReference type="AlphaFoldDB" id="A0AAD7VSI9"/>
<dbReference type="EMBL" id="JARPMG010000006">
    <property type="protein sequence ID" value="KAJ8099774.1"/>
    <property type="molecule type" value="Genomic_DNA"/>
</dbReference>
<accession>A0AAD7VSI9</accession>
<comment type="caution">
    <text evidence="1">The sequence shown here is derived from an EMBL/GenBank/DDBJ whole genome shotgun (WGS) entry which is preliminary data.</text>
</comment>
<gene>
    <name evidence="1" type="ORF">POJ06DRAFT_291019</name>
</gene>
<keyword evidence="2" id="KW-1185">Reference proteome</keyword>
<dbReference type="Proteomes" id="UP001217417">
    <property type="component" value="Unassembled WGS sequence"/>
</dbReference>
<organism evidence="1 2">
    <name type="scientific">Lipomyces tetrasporus</name>
    <dbReference type="NCBI Taxonomy" id="54092"/>
    <lineage>
        <taxon>Eukaryota</taxon>
        <taxon>Fungi</taxon>
        <taxon>Dikarya</taxon>
        <taxon>Ascomycota</taxon>
        <taxon>Saccharomycotina</taxon>
        <taxon>Lipomycetes</taxon>
        <taxon>Lipomycetales</taxon>
        <taxon>Lipomycetaceae</taxon>
        <taxon>Lipomyces</taxon>
    </lineage>
</organism>
<evidence type="ECO:0000313" key="1">
    <source>
        <dbReference type="EMBL" id="KAJ8099774.1"/>
    </source>
</evidence>
<reference evidence="1" key="1">
    <citation type="submission" date="2023-03" db="EMBL/GenBank/DDBJ databases">
        <title>Near-Complete genome sequence of Lipomyces tetrasporous NRRL Y-64009, an oleaginous yeast capable of growing on lignocellulosic hydrolysates.</title>
        <authorList>
            <consortium name="Lawrence Berkeley National Laboratory"/>
            <person name="Jagtap S.S."/>
            <person name="Liu J.-J."/>
            <person name="Walukiewicz H.E."/>
            <person name="Pangilinan J."/>
            <person name="Lipzen A."/>
            <person name="Ahrendt S."/>
            <person name="Koriabine M."/>
            <person name="Cobaugh K."/>
            <person name="Salamov A."/>
            <person name="Yoshinaga Y."/>
            <person name="Ng V."/>
            <person name="Daum C."/>
            <person name="Grigoriev I.V."/>
            <person name="Slininger P.J."/>
            <person name="Dien B.S."/>
            <person name="Jin Y.-S."/>
            <person name="Rao C.V."/>
        </authorList>
    </citation>
    <scope>NUCLEOTIDE SEQUENCE</scope>
    <source>
        <strain evidence="1">NRRL Y-64009</strain>
    </source>
</reference>
<sequence>MVISPPMVLHLRQLQTLAVSVQLFRKKFKHFKEALKSSPPTIPFDINVGSQIDPDFITCKRTWAWRRLSALDDDSDVHGIVGERELKVSTDTSQEQESVAFDTNPSGFLKVMRALYNCELAYCEHCREMVEELDVLLNQLGDVTSDCTADYIKSTMDYWRIDTRLTGRTSTVFGNIINGPNAMTQIEEVMLEFQNKPADYDHILLAREYEKLVLAYRDADRRQRDYINLLTCLEGLAWEYDSETDCERNFQVQQTLNLVSCIYRSWRRVKDHKEDEAYALAVRLADVKTYIDNESPVP</sequence>
<protein>
    <submittedName>
        <fullName evidence="1">Uncharacterized protein</fullName>
    </submittedName>
</protein>
<dbReference type="RefSeq" id="XP_056043224.1">
    <property type="nucleotide sequence ID" value="XM_056190359.1"/>
</dbReference>